<dbReference type="SUPFAM" id="SSF52029">
    <property type="entry name" value="GroEL apical domain-like"/>
    <property type="match status" value="1"/>
</dbReference>
<name>A0A6G7Y410_9ACTN</name>
<feature type="transmembrane region" description="Helical" evidence="1">
    <location>
        <begin position="6"/>
        <end position="26"/>
    </location>
</feature>
<dbReference type="RefSeq" id="WP_166232067.1">
    <property type="nucleotide sequence ID" value="NZ_CP049865.1"/>
</dbReference>
<keyword evidence="1" id="KW-1133">Transmembrane helix</keyword>
<gene>
    <name evidence="2" type="ORF">G7070_03780</name>
</gene>
<keyword evidence="1" id="KW-0472">Membrane</keyword>
<reference evidence="2 3" key="1">
    <citation type="submission" date="2020-03" db="EMBL/GenBank/DDBJ databases">
        <title>Propioniciclava sp. nov., isolated from Hydrophilus acuminatus.</title>
        <authorList>
            <person name="Hyun D.-W."/>
            <person name="Bae J.-W."/>
        </authorList>
    </citation>
    <scope>NUCLEOTIDE SEQUENCE [LARGE SCALE GENOMIC DNA]</scope>
    <source>
        <strain evidence="2 3">HDW11</strain>
    </source>
</reference>
<dbReference type="Proteomes" id="UP000501058">
    <property type="component" value="Chromosome"/>
</dbReference>
<proteinExistence type="predicted"/>
<dbReference type="EMBL" id="CP049865">
    <property type="protein sequence ID" value="QIK71552.1"/>
    <property type="molecule type" value="Genomic_DNA"/>
</dbReference>
<dbReference type="InterPro" id="IPR027409">
    <property type="entry name" value="GroEL-like_apical_dom_sf"/>
</dbReference>
<dbReference type="AlphaFoldDB" id="A0A6G7Y410"/>
<organism evidence="2 3">
    <name type="scientific">Propioniciclava coleopterorum</name>
    <dbReference type="NCBI Taxonomy" id="2714937"/>
    <lineage>
        <taxon>Bacteria</taxon>
        <taxon>Bacillati</taxon>
        <taxon>Actinomycetota</taxon>
        <taxon>Actinomycetes</taxon>
        <taxon>Propionibacteriales</taxon>
        <taxon>Propionibacteriaceae</taxon>
        <taxon>Propioniciclava</taxon>
    </lineage>
</organism>
<accession>A0A6G7Y410</accession>
<keyword evidence="3" id="KW-1185">Reference proteome</keyword>
<dbReference type="KEGG" id="prv:G7070_03780"/>
<sequence>MIVPPAWGIPVILVVGIAVVFFGWWWDRRATRIALEGYTPQPEVDAERADDPDAAALLSRLEDAVTVPTAANPAFLTLKPGPDGPAGPLAAVHRPLVLLADAALSDPVALVPALRHARAEQRPLVLVATELDARVLETLDANARTGRVTTLALTATPEALARLSELTAATPLTAQDWTAGWLPANAWGTVDGWVADATRSWLLLPA</sequence>
<evidence type="ECO:0000256" key="1">
    <source>
        <dbReference type="SAM" id="Phobius"/>
    </source>
</evidence>
<evidence type="ECO:0000313" key="3">
    <source>
        <dbReference type="Proteomes" id="UP000501058"/>
    </source>
</evidence>
<dbReference type="Gene3D" id="3.50.7.10">
    <property type="entry name" value="GroEL"/>
    <property type="match status" value="1"/>
</dbReference>
<keyword evidence="1" id="KW-0812">Transmembrane</keyword>
<evidence type="ECO:0000313" key="2">
    <source>
        <dbReference type="EMBL" id="QIK71552.1"/>
    </source>
</evidence>
<protein>
    <submittedName>
        <fullName evidence="2">Uncharacterized protein</fullName>
    </submittedName>
</protein>